<evidence type="ECO:0000313" key="3">
    <source>
        <dbReference type="EMBL" id="UUX49453.1"/>
    </source>
</evidence>
<dbReference type="Pfam" id="PF03795">
    <property type="entry name" value="YCII"/>
    <property type="match status" value="1"/>
</dbReference>
<protein>
    <recommendedName>
        <fullName evidence="2">YCII-related domain-containing protein</fullName>
    </recommendedName>
</protein>
<evidence type="ECO:0000259" key="2">
    <source>
        <dbReference type="Pfam" id="PF03795"/>
    </source>
</evidence>
<accession>A0A9J7AVL0</accession>
<name>A0A9J7AVL0_9PROT</name>
<reference evidence="3" key="1">
    <citation type="submission" date="2022-08" db="EMBL/GenBank/DDBJ databases">
        <title>Nisaea acidiphila sp. nov., isolated from a marine algal debris and emended description of the genus Nisaea Urios et al. 2008.</title>
        <authorList>
            <person name="Kwon K."/>
        </authorList>
    </citation>
    <scope>NUCLEOTIDE SEQUENCE</scope>
    <source>
        <strain evidence="3">MEBiC11861</strain>
    </source>
</reference>
<dbReference type="Proteomes" id="UP001060336">
    <property type="component" value="Chromosome"/>
</dbReference>
<evidence type="ECO:0000256" key="1">
    <source>
        <dbReference type="ARBA" id="ARBA00007689"/>
    </source>
</evidence>
<evidence type="ECO:0000313" key="4">
    <source>
        <dbReference type="Proteomes" id="UP001060336"/>
    </source>
</evidence>
<dbReference type="RefSeq" id="WP_257768116.1">
    <property type="nucleotide sequence ID" value="NZ_CP102480.1"/>
</dbReference>
<dbReference type="SUPFAM" id="SSF54909">
    <property type="entry name" value="Dimeric alpha+beta barrel"/>
    <property type="match status" value="1"/>
</dbReference>
<dbReference type="KEGG" id="naci:NUH88_18880"/>
<dbReference type="PANTHER" id="PTHR37828:SF1">
    <property type="entry name" value="YCII-RELATED DOMAIN-CONTAINING PROTEIN"/>
    <property type="match status" value="1"/>
</dbReference>
<sequence>MFVALLKLSTNRAKAGDYLEGHKAWLKRGFDEGVFLAAGTLAAPDEGGGILAHNTDRASLEARLAEDPFVAEEVVRIEVTEIGASITDPRLSFLGA</sequence>
<dbReference type="PANTHER" id="PTHR37828">
    <property type="entry name" value="GSR2449 PROTEIN"/>
    <property type="match status" value="1"/>
</dbReference>
<dbReference type="Gene3D" id="3.30.70.1060">
    <property type="entry name" value="Dimeric alpha+beta barrel"/>
    <property type="match status" value="1"/>
</dbReference>
<keyword evidence="4" id="KW-1185">Reference proteome</keyword>
<dbReference type="InterPro" id="IPR005545">
    <property type="entry name" value="YCII"/>
</dbReference>
<comment type="similarity">
    <text evidence="1">Belongs to the YciI family.</text>
</comment>
<feature type="domain" description="YCII-related" evidence="2">
    <location>
        <begin position="6"/>
        <end position="77"/>
    </location>
</feature>
<dbReference type="AlphaFoldDB" id="A0A9J7AVL0"/>
<dbReference type="InterPro" id="IPR011008">
    <property type="entry name" value="Dimeric_a/b-barrel"/>
</dbReference>
<dbReference type="EMBL" id="CP102480">
    <property type="protein sequence ID" value="UUX49453.1"/>
    <property type="molecule type" value="Genomic_DNA"/>
</dbReference>
<organism evidence="3 4">
    <name type="scientific">Nisaea acidiphila</name>
    <dbReference type="NCBI Taxonomy" id="1862145"/>
    <lineage>
        <taxon>Bacteria</taxon>
        <taxon>Pseudomonadati</taxon>
        <taxon>Pseudomonadota</taxon>
        <taxon>Alphaproteobacteria</taxon>
        <taxon>Rhodospirillales</taxon>
        <taxon>Thalassobaculaceae</taxon>
        <taxon>Nisaea</taxon>
    </lineage>
</organism>
<gene>
    <name evidence="3" type="ORF">NUH88_18880</name>
</gene>
<proteinExistence type="inferred from homology"/>